<dbReference type="AlphaFoldDB" id="A0A1W0E6E4"/>
<name>A0A1W0E6E4_9MICR</name>
<gene>
    <name evidence="1" type="ORF">EHP00_179</name>
</gene>
<protein>
    <submittedName>
        <fullName evidence="1">Uncharacterized protein</fullName>
    </submittedName>
</protein>
<evidence type="ECO:0000313" key="2">
    <source>
        <dbReference type="Proteomes" id="UP000192758"/>
    </source>
</evidence>
<dbReference type="EMBL" id="MNPJ01000016">
    <property type="protein sequence ID" value="OQS54824.1"/>
    <property type="molecule type" value="Genomic_DNA"/>
</dbReference>
<organism evidence="1 2">
    <name type="scientific">Ecytonucleospora hepatopenaei</name>
    <dbReference type="NCBI Taxonomy" id="646526"/>
    <lineage>
        <taxon>Eukaryota</taxon>
        <taxon>Fungi</taxon>
        <taxon>Fungi incertae sedis</taxon>
        <taxon>Microsporidia</taxon>
        <taxon>Enterocytozoonidae</taxon>
        <taxon>Ecytonucleospora</taxon>
    </lineage>
</organism>
<dbReference type="VEuPathDB" id="MicrosporidiaDB:EHP00_179"/>
<comment type="caution">
    <text evidence="1">The sequence shown here is derived from an EMBL/GenBank/DDBJ whole genome shotgun (WGS) entry which is preliminary data.</text>
</comment>
<sequence length="263" mass="32079">MSSFYKFAFQSMENDDYEISEIKLFWLNMLLNQDKMIKSQVEEFIFSQFEKVQNTSIKKLILENIFMLEKSSIKENHIYIDVQSMLVHECFKIREMAILLVEHFFDFYKFDEFLMFKLRKNKRIRGYMYENEVYKNSFKIKYKHRINKNLEEKTIKINLSDLLLKNYKSLCKCDNFSSFKAICKILKDEKPDFYLNMSIEIFLQKIKMYELKNSPLISQLQLEWLLKKEEGVDLSCLIDLHNLEKNEDFLFLERTYKKIENKK</sequence>
<proteinExistence type="predicted"/>
<keyword evidence="2" id="KW-1185">Reference proteome</keyword>
<reference evidence="1 2" key="1">
    <citation type="journal article" date="2017" name="Environ. Microbiol.">
        <title>Decay of the glycolytic pathway and adaptation to intranuclear parasitism within Enterocytozoonidae microsporidia.</title>
        <authorList>
            <person name="Wiredu Boakye D."/>
            <person name="Jaroenlak P."/>
            <person name="Prachumwat A."/>
            <person name="Williams T.A."/>
            <person name="Bateman K.S."/>
            <person name="Itsathitphaisarn O."/>
            <person name="Sritunyalucksana K."/>
            <person name="Paszkiewicz K.H."/>
            <person name="Moore K.A."/>
            <person name="Stentiford G.D."/>
            <person name="Williams B.A."/>
        </authorList>
    </citation>
    <scope>NUCLEOTIDE SEQUENCE [LARGE SCALE GENOMIC DNA]</scope>
    <source>
        <strain evidence="1 2">TH1</strain>
    </source>
</reference>
<accession>A0A1W0E6E4</accession>
<dbReference type="Proteomes" id="UP000192758">
    <property type="component" value="Unassembled WGS sequence"/>
</dbReference>
<evidence type="ECO:0000313" key="1">
    <source>
        <dbReference type="EMBL" id="OQS54824.1"/>
    </source>
</evidence>